<gene>
    <name evidence="2" type="ORF">DMO24_09365</name>
    <name evidence="1" type="ORF">FHX36_001880</name>
</gene>
<organism evidence="2 3">
    <name type="scientific">Modestobacter versicolor</name>
    <dbReference type="NCBI Taxonomy" id="429133"/>
    <lineage>
        <taxon>Bacteria</taxon>
        <taxon>Bacillati</taxon>
        <taxon>Actinomycetota</taxon>
        <taxon>Actinomycetes</taxon>
        <taxon>Geodermatophilales</taxon>
        <taxon>Geodermatophilaceae</taxon>
        <taxon>Modestobacter</taxon>
    </lineage>
</organism>
<dbReference type="EMBL" id="QKNV01000077">
    <property type="protein sequence ID" value="PZA21610.1"/>
    <property type="molecule type" value="Genomic_DNA"/>
</dbReference>
<sequence length="157" mass="17752">MGLFRGKRPPADRRYRWPAGARPPTEFVGVAPGSAGFPHEFDTADGVPVRLHDMAFLGMEHQVRPPTLRLRFRYDDPTWTPSEAEGTPVAVLEFTGVLIRQWEDEHDLYELPEDVRAQVRSFDWYEPTSTFSLLTTGTRLLFSASRLAVRLEAPPAG</sequence>
<name>A0A323VBN6_9ACTN</name>
<evidence type="ECO:0000313" key="1">
    <source>
        <dbReference type="EMBL" id="MBB3676145.1"/>
    </source>
</evidence>
<dbReference type="RefSeq" id="WP_110552034.1">
    <property type="nucleotide sequence ID" value="NZ_JACIBU010000001.1"/>
</dbReference>
<protein>
    <submittedName>
        <fullName evidence="2">Uncharacterized protein</fullName>
    </submittedName>
</protein>
<dbReference type="OrthoDB" id="5187458at2"/>
<evidence type="ECO:0000313" key="2">
    <source>
        <dbReference type="EMBL" id="PZA21610.1"/>
    </source>
</evidence>
<dbReference type="AlphaFoldDB" id="A0A323VBN6"/>
<reference evidence="1 4" key="2">
    <citation type="submission" date="2020-08" db="EMBL/GenBank/DDBJ databases">
        <title>Sequencing the genomes of 1000 actinobacteria strains.</title>
        <authorList>
            <person name="Klenk H.-P."/>
        </authorList>
    </citation>
    <scope>NUCLEOTIDE SEQUENCE [LARGE SCALE GENOMIC DNA]</scope>
    <source>
        <strain evidence="1 4">DSM 16678</strain>
    </source>
</reference>
<dbReference type="Proteomes" id="UP000580718">
    <property type="component" value="Unassembled WGS sequence"/>
</dbReference>
<reference evidence="2 3" key="1">
    <citation type="submission" date="2018-06" db="EMBL/GenBank/DDBJ databases">
        <title>Draft genome sequence of Modestobacter versicolor CP153-2.</title>
        <authorList>
            <person name="Gundlapally S.R."/>
        </authorList>
    </citation>
    <scope>NUCLEOTIDE SEQUENCE [LARGE SCALE GENOMIC DNA]</scope>
    <source>
        <strain evidence="2 3">CP153-2</strain>
    </source>
</reference>
<proteinExistence type="predicted"/>
<keyword evidence="3" id="KW-1185">Reference proteome</keyword>
<evidence type="ECO:0000313" key="3">
    <source>
        <dbReference type="Proteomes" id="UP000247602"/>
    </source>
</evidence>
<dbReference type="EMBL" id="JACIBU010000001">
    <property type="protein sequence ID" value="MBB3676145.1"/>
    <property type="molecule type" value="Genomic_DNA"/>
</dbReference>
<evidence type="ECO:0000313" key="4">
    <source>
        <dbReference type="Proteomes" id="UP000580718"/>
    </source>
</evidence>
<dbReference type="Proteomes" id="UP000247602">
    <property type="component" value="Unassembled WGS sequence"/>
</dbReference>
<comment type="caution">
    <text evidence="2">The sequence shown here is derived from an EMBL/GenBank/DDBJ whole genome shotgun (WGS) entry which is preliminary data.</text>
</comment>
<accession>A0A323VBN6</accession>